<reference evidence="2" key="1">
    <citation type="journal article" date="2017" name="Environ. Microbiol. Rep.">
        <title>Genetic Diversity of Marine Anaerobic Ammonium-Oxidizing Bacteria as Revealed by Genomic and Proteomic Analyses of 'Candidatus Scalindua japonica'.</title>
        <authorList>
            <person name="Oshiki M."/>
            <person name="Mizuto K."/>
            <person name="Kimura Z."/>
            <person name="Kindaichi T."/>
            <person name="Satoh H."/>
            <person name="Okabe S."/>
        </authorList>
    </citation>
    <scope>NUCLEOTIDE SEQUENCE [LARGE SCALE GENOMIC DNA]</scope>
    <source>
        <strain evidence="2">husup-a2</strain>
    </source>
</reference>
<accession>A0A286TWB5</accession>
<proteinExistence type="predicted"/>
<dbReference type="RefSeq" id="WP_096893427.1">
    <property type="nucleotide sequence ID" value="NZ_BAOS01000005.1"/>
</dbReference>
<dbReference type="OrthoDB" id="9809850at2"/>
<sequence length="120" mass="13316">MNDPLQAILQAGIVKTTSFPPTSRYHGIDTAIMDTEAGKSVIYLRRRFVPAAEKFAPLQQHTVTEGERLDNLANQYLGDPEQFWQICDANNVIRPNELVETIGNKIVITLPEGIPGIKNA</sequence>
<evidence type="ECO:0008006" key="3">
    <source>
        <dbReference type="Google" id="ProtNLM"/>
    </source>
</evidence>
<comment type="caution">
    <text evidence="1">The sequence shown here is derived from an EMBL/GenBank/DDBJ whole genome shotgun (WGS) entry which is preliminary data.</text>
</comment>
<name>A0A286TWB5_9BACT</name>
<organism evidence="1 2">
    <name type="scientific">Candidatus Scalindua japonica</name>
    <dbReference type="NCBI Taxonomy" id="1284222"/>
    <lineage>
        <taxon>Bacteria</taxon>
        <taxon>Pseudomonadati</taxon>
        <taxon>Planctomycetota</taxon>
        <taxon>Candidatus Brocadiia</taxon>
        <taxon>Candidatus Brocadiales</taxon>
        <taxon>Candidatus Scalinduaceae</taxon>
        <taxon>Candidatus Scalindua</taxon>
    </lineage>
</organism>
<evidence type="ECO:0000313" key="1">
    <source>
        <dbReference type="EMBL" id="GAX60144.1"/>
    </source>
</evidence>
<keyword evidence="2" id="KW-1185">Reference proteome</keyword>
<gene>
    <name evidence="1" type="ORF">SCALIN_C05_0229</name>
</gene>
<evidence type="ECO:0000313" key="2">
    <source>
        <dbReference type="Proteomes" id="UP000218542"/>
    </source>
</evidence>
<dbReference type="AlphaFoldDB" id="A0A286TWB5"/>
<protein>
    <recommendedName>
        <fullName evidence="3">LysM domain-containing protein</fullName>
    </recommendedName>
</protein>
<dbReference type="EMBL" id="BAOS01000005">
    <property type="protein sequence ID" value="GAX60144.1"/>
    <property type="molecule type" value="Genomic_DNA"/>
</dbReference>
<dbReference type="Proteomes" id="UP000218542">
    <property type="component" value="Unassembled WGS sequence"/>
</dbReference>